<accession>A0A835UL15</accession>
<dbReference type="AlphaFoldDB" id="A0A835UL15"/>
<keyword evidence="4" id="KW-1185">Reference proteome</keyword>
<evidence type="ECO:0000313" key="3">
    <source>
        <dbReference type="EMBL" id="KAG0464596.1"/>
    </source>
</evidence>
<dbReference type="EMBL" id="JADCNL010000010">
    <property type="protein sequence ID" value="KAG0463271.1"/>
    <property type="molecule type" value="Genomic_DNA"/>
</dbReference>
<comment type="caution">
    <text evidence="2">The sequence shown here is derived from an EMBL/GenBank/DDBJ whole genome shotgun (WGS) entry which is preliminary data.</text>
</comment>
<organism evidence="2 4">
    <name type="scientific">Vanilla planifolia</name>
    <name type="common">Vanilla</name>
    <dbReference type="NCBI Taxonomy" id="51239"/>
    <lineage>
        <taxon>Eukaryota</taxon>
        <taxon>Viridiplantae</taxon>
        <taxon>Streptophyta</taxon>
        <taxon>Embryophyta</taxon>
        <taxon>Tracheophyta</taxon>
        <taxon>Spermatophyta</taxon>
        <taxon>Magnoliopsida</taxon>
        <taxon>Liliopsida</taxon>
        <taxon>Asparagales</taxon>
        <taxon>Orchidaceae</taxon>
        <taxon>Vanilloideae</taxon>
        <taxon>Vanilleae</taxon>
        <taxon>Vanilla</taxon>
    </lineage>
</organism>
<proteinExistence type="predicted"/>
<dbReference type="Proteomes" id="UP000636800">
    <property type="component" value="Chromosome 10"/>
</dbReference>
<dbReference type="Proteomes" id="UP000639772">
    <property type="component" value="Chromosome 10"/>
</dbReference>
<dbReference type="EMBL" id="JADCNM010000010">
    <property type="protein sequence ID" value="KAG0464596.1"/>
    <property type="molecule type" value="Genomic_DNA"/>
</dbReference>
<evidence type="ECO:0000313" key="5">
    <source>
        <dbReference type="Proteomes" id="UP000639772"/>
    </source>
</evidence>
<protein>
    <submittedName>
        <fullName evidence="2">Uncharacterized protein</fullName>
    </submittedName>
</protein>
<evidence type="ECO:0000313" key="4">
    <source>
        <dbReference type="Proteomes" id="UP000636800"/>
    </source>
</evidence>
<evidence type="ECO:0000256" key="1">
    <source>
        <dbReference type="SAM" id="MobiDB-lite"/>
    </source>
</evidence>
<feature type="region of interest" description="Disordered" evidence="1">
    <location>
        <begin position="1"/>
        <end position="57"/>
    </location>
</feature>
<reference evidence="4 5" key="1">
    <citation type="journal article" date="2020" name="Nat. Food">
        <title>A phased Vanilla planifolia genome enables genetic improvement of flavour and production.</title>
        <authorList>
            <person name="Hasing T."/>
            <person name="Tang H."/>
            <person name="Brym M."/>
            <person name="Khazi F."/>
            <person name="Huang T."/>
            <person name="Chambers A.H."/>
        </authorList>
    </citation>
    <scope>NUCLEOTIDE SEQUENCE [LARGE SCALE GENOMIC DNA]</scope>
    <source>
        <tissue evidence="2">Leaf</tissue>
    </source>
</reference>
<name>A0A835UL15_VANPL</name>
<feature type="compositionally biased region" description="Basic and acidic residues" evidence="1">
    <location>
        <begin position="42"/>
        <end position="54"/>
    </location>
</feature>
<feature type="compositionally biased region" description="Basic and acidic residues" evidence="1">
    <location>
        <begin position="14"/>
        <end position="34"/>
    </location>
</feature>
<evidence type="ECO:0000313" key="2">
    <source>
        <dbReference type="EMBL" id="KAG0463271.1"/>
    </source>
</evidence>
<gene>
    <name evidence="3" type="ORF">HPP92_018760</name>
    <name evidence="2" type="ORF">HPP92_019340</name>
</gene>
<sequence>MPREIMKTSAIGAVKKENETERKREREKERESFPRKLTHRTGGIERGKQEKDTVGEAAVTATRPDKIGRIEAMEDRHPLDTYHLFLMTTRHA</sequence>